<dbReference type="Gene3D" id="1.10.287.1060">
    <property type="entry name" value="ESAT-6-like"/>
    <property type="match status" value="1"/>
</dbReference>
<dbReference type="EMBL" id="BAABBE010000006">
    <property type="protein sequence ID" value="GAA3638474.1"/>
    <property type="molecule type" value="Genomic_DNA"/>
</dbReference>
<protein>
    <recommendedName>
        <fullName evidence="2">Putative T7SS secretion signal domain-containing protein</fullName>
    </recommendedName>
</protein>
<dbReference type="Pfam" id="PF21725">
    <property type="entry name" value="T7SS_signal"/>
    <property type="match status" value="1"/>
</dbReference>
<dbReference type="InterPro" id="IPR049082">
    <property type="entry name" value="T7SS_signal"/>
</dbReference>
<organism evidence="3 4">
    <name type="scientific">Lentzea roselyniae</name>
    <dbReference type="NCBI Taxonomy" id="531940"/>
    <lineage>
        <taxon>Bacteria</taxon>
        <taxon>Bacillati</taxon>
        <taxon>Actinomycetota</taxon>
        <taxon>Actinomycetes</taxon>
        <taxon>Pseudonocardiales</taxon>
        <taxon>Pseudonocardiaceae</taxon>
        <taxon>Lentzea</taxon>
    </lineage>
</organism>
<reference evidence="4" key="1">
    <citation type="journal article" date="2019" name="Int. J. Syst. Evol. Microbiol.">
        <title>The Global Catalogue of Microorganisms (GCM) 10K type strain sequencing project: providing services to taxonomists for standard genome sequencing and annotation.</title>
        <authorList>
            <consortium name="The Broad Institute Genomics Platform"/>
            <consortium name="The Broad Institute Genome Sequencing Center for Infectious Disease"/>
            <person name="Wu L."/>
            <person name="Ma J."/>
        </authorList>
    </citation>
    <scope>NUCLEOTIDE SEQUENCE [LARGE SCALE GENOMIC DNA]</scope>
    <source>
        <strain evidence="4">JCM 17494</strain>
    </source>
</reference>
<dbReference type="InterPro" id="IPR036689">
    <property type="entry name" value="ESAT-6-like_sf"/>
</dbReference>
<proteinExistence type="predicted"/>
<sequence length="184" mass="20171">MVRSLRVNGGYGVYGNPDELDRIASEIEKRAESVRTHGTEMNDKARTMHWKSVAADRCRETIEGDKRKLFQTADGLDGAAAVLRQHAQEVREMIAAIKRIAEAVTGWFKSAIDTFNRAVDAFNNAVKDIANGVADALGFGGGQPPQPPQPPWTGWKWGPDNLPPQGDKAWLEVGEYMRGQGVPA</sequence>
<feature type="domain" description="Putative T7SS secretion signal" evidence="2">
    <location>
        <begin position="13"/>
        <end position="136"/>
    </location>
</feature>
<keyword evidence="4" id="KW-1185">Reference proteome</keyword>
<name>A0ABP7AQS6_9PSEU</name>
<dbReference type="Proteomes" id="UP001500711">
    <property type="component" value="Unassembled WGS sequence"/>
</dbReference>
<evidence type="ECO:0000256" key="1">
    <source>
        <dbReference type="SAM" id="MobiDB-lite"/>
    </source>
</evidence>
<accession>A0ABP7AQS6</accession>
<comment type="caution">
    <text evidence="3">The sequence shown here is derived from an EMBL/GenBank/DDBJ whole genome shotgun (WGS) entry which is preliminary data.</text>
</comment>
<evidence type="ECO:0000313" key="4">
    <source>
        <dbReference type="Proteomes" id="UP001500711"/>
    </source>
</evidence>
<feature type="region of interest" description="Disordered" evidence="1">
    <location>
        <begin position="137"/>
        <end position="164"/>
    </location>
</feature>
<evidence type="ECO:0000313" key="3">
    <source>
        <dbReference type="EMBL" id="GAA3638474.1"/>
    </source>
</evidence>
<evidence type="ECO:0000259" key="2">
    <source>
        <dbReference type="Pfam" id="PF21725"/>
    </source>
</evidence>
<gene>
    <name evidence="3" type="ORF">GCM10022267_26220</name>
</gene>
<dbReference type="SUPFAM" id="SSF140453">
    <property type="entry name" value="EsxAB dimer-like"/>
    <property type="match status" value="1"/>
</dbReference>